<dbReference type="PROSITE" id="PS50928">
    <property type="entry name" value="ABC_TM1"/>
    <property type="match status" value="1"/>
</dbReference>
<evidence type="ECO:0000256" key="5">
    <source>
        <dbReference type="ARBA" id="ARBA00022989"/>
    </source>
</evidence>
<dbReference type="PANTHER" id="PTHR43386:SF1">
    <property type="entry name" value="D,D-DIPEPTIDE TRANSPORT SYSTEM PERMEASE PROTEIN DDPC-RELATED"/>
    <property type="match status" value="1"/>
</dbReference>
<evidence type="ECO:0000256" key="8">
    <source>
        <dbReference type="SAM" id="MobiDB-lite"/>
    </source>
</evidence>
<dbReference type="RefSeq" id="WP_231487811.1">
    <property type="nucleotide sequence ID" value="NZ_BAAAZO010000009.1"/>
</dbReference>
<keyword evidence="4 7" id="KW-0812">Transmembrane</keyword>
<feature type="transmembrane region" description="Helical" evidence="7">
    <location>
        <begin position="209"/>
        <end position="240"/>
    </location>
</feature>
<feature type="transmembrane region" description="Helical" evidence="7">
    <location>
        <begin position="158"/>
        <end position="174"/>
    </location>
</feature>
<organism evidence="10 11">
    <name type="scientific">Kineosporia mesophila</name>
    <dbReference type="NCBI Taxonomy" id="566012"/>
    <lineage>
        <taxon>Bacteria</taxon>
        <taxon>Bacillati</taxon>
        <taxon>Actinomycetota</taxon>
        <taxon>Actinomycetes</taxon>
        <taxon>Kineosporiales</taxon>
        <taxon>Kineosporiaceae</taxon>
        <taxon>Kineosporia</taxon>
    </lineage>
</organism>
<proteinExistence type="inferred from homology"/>
<feature type="transmembrane region" description="Helical" evidence="7">
    <location>
        <begin position="94"/>
        <end position="122"/>
    </location>
</feature>
<evidence type="ECO:0000313" key="11">
    <source>
        <dbReference type="Proteomes" id="UP001501074"/>
    </source>
</evidence>
<feature type="compositionally biased region" description="Low complexity" evidence="8">
    <location>
        <begin position="9"/>
        <end position="23"/>
    </location>
</feature>
<comment type="caution">
    <text evidence="10">The sequence shown here is derived from an EMBL/GenBank/DDBJ whole genome shotgun (WGS) entry which is preliminary data.</text>
</comment>
<evidence type="ECO:0000256" key="7">
    <source>
        <dbReference type="RuleBase" id="RU363032"/>
    </source>
</evidence>
<evidence type="ECO:0000256" key="1">
    <source>
        <dbReference type="ARBA" id="ARBA00004651"/>
    </source>
</evidence>
<evidence type="ECO:0000256" key="3">
    <source>
        <dbReference type="ARBA" id="ARBA00022475"/>
    </source>
</evidence>
<keyword evidence="2 7" id="KW-0813">Transport</keyword>
<keyword evidence="3" id="KW-1003">Cell membrane</keyword>
<feature type="transmembrane region" description="Helical" evidence="7">
    <location>
        <begin position="260"/>
        <end position="281"/>
    </location>
</feature>
<keyword evidence="5 7" id="KW-1133">Transmembrane helix</keyword>
<dbReference type="SUPFAM" id="SSF161098">
    <property type="entry name" value="MetI-like"/>
    <property type="match status" value="1"/>
</dbReference>
<dbReference type="InterPro" id="IPR050366">
    <property type="entry name" value="BP-dependent_transpt_permease"/>
</dbReference>
<dbReference type="InterPro" id="IPR000515">
    <property type="entry name" value="MetI-like"/>
</dbReference>
<dbReference type="Gene3D" id="1.10.3720.10">
    <property type="entry name" value="MetI-like"/>
    <property type="match status" value="1"/>
</dbReference>
<comment type="similarity">
    <text evidence="7">Belongs to the binding-protein-dependent transport system permease family.</text>
</comment>
<dbReference type="Proteomes" id="UP001501074">
    <property type="component" value="Unassembled WGS sequence"/>
</dbReference>
<dbReference type="CDD" id="cd06261">
    <property type="entry name" value="TM_PBP2"/>
    <property type="match status" value="1"/>
</dbReference>
<reference evidence="11" key="1">
    <citation type="journal article" date="2019" name="Int. J. Syst. Evol. Microbiol.">
        <title>The Global Catalogue of Microorganisms (GCM) 10K type strain sequencing project: providing services to taxonomists for standard genome sequencing and annotation.</title>
        <authorList>
            <consortium name="The Broad Institute Genomics Platform"/>
            <consortium name="The Broad Institute Genome Sequencing Center for Infectious Disease"/>
            <person name="Wu L."/>
            <person name="Ma J."/>
        </authorList>
    </citation>
    <scope>NUCLEOTIDE SEQUENCE [LARGE SCALE GENOMIC DNA]</scope>
    <source>
        <strain evidence="11">JCM 16902</strain>
    </source>
</reference>
<protein>
    <submittedName>
        <fullName evidence="10">ABC transporter permease</fullName>
    </submittedName>
</protein>
<feature type="domain" description="ABC transmembrane type-1" evidence="9">
    <location>
        <begin position="96"/>
        <end position="281"/>
    </location>
</feature>
<feature type="transmembrane region" description="Helical" evidence="7">
    <location>
        <begin position="34"/>
        <end position="56"/>
    </location>
</feature>
<feature type="transmembrane region" description="Helical" evidence="7">
    <location>
        <begin position="134"/>
        <end position="152"/>
    </location>
</feature>
<evidence type="ECO:0000256" key="6">
    <source>
        <dbReference type="ARBA" id="ARBA00023136"/>
    </source>
</evidence>
<accession>A0ABP7A4R0</accession>
<dbReference type="Pfam" id="PF00528">
    <property type="entry name" value="BPD_transp_1"/>
    <property type="match status" value="1"/>
</dbReference>
<gene>
    <name evidence="10" type="ORF">GCM10022223_47420</name>
</gene>
<keyword evidence="6 7" id="KW-0472">Membrane</keyword>
<name>A0ABP7A4R0_9ACTN</name>
<evidence type="ECO:0000256" key="2">
    <source>
        <dbReference type="ARBA" id="ARBA00022448"/>
    </source>
</evidence>
<keyword evidence="11" id="KW-1185">Reference proteome</keyword>
<dbReference type="InterPro" id="IPR035906">
    <property type="entry name" value="MetI-like_sf"/>
</dbReference>
<evidence type="ECO:0000259" key="9">
    <source>
        <dbReference type="PROSITE" id="PS50928"/>
    </source>
</evidence>
<evidence type="ECO:0000313" key="10">
    <source>
        <dbReference type="EMBL" id="GAA3624846.1"/>
    </source>
</evidence>
<feature type="region of interest" description="Disordered" evidence="8">
    <location>
        <begin position="1"/>
        <end position="26"/>
    </location>
</feature>
<comment type="subcellular location">
    <subcellularLocation>
        <location evidence="1 7">Cell membrane</location>
        <topology evidence="1 7">Multi-pass membrane protein</topology>
    </subcellularLocation>
</comment>
<dbReference type="PANTHER" id="PTHR43386">
    <property type="entry name" value="OLIGOPEPTIDE TRANSPORT SYSTEM PERMEASE PROTEIN APPC"/>
    <property type="match status" value="1"/>
</dbReference>
<evidence type="ECO:0000256" key="4">
    <source>
        <dbReference type="ARBA" id="ARBA00022692"/>
    </source>
</evidence>
<dbReference type="EMBL" id="BAAAZO010000009">
    <property type="protein sequence ID" value="GAA3624846.1"/>
    <property type="molecule type" value="Genomic_DNA"/>
</dbReference>
<sequence length="293" mass="30150">MPSSAETDASGPAATTSSSAGAPRARRKVTPETVALAALVIVVLLALLGPLLSPYATDVPSGTPYLAPFSGGHWLGTDNLGFDVLTRVLAGTRISLFAALVVTGGSALLGLLIGAVAGFVGGWVDSLLMRITDLFLAFPATIVAMAIVAALGPSLRSSMIGIAIVWWPLYARIARGEIRRAAGSLHVEAARMSGTHGARLMLRHTVPTVMPTVLVTASLDIGGVIMTLAALAFIGLGSPAPSPELGLMSSAGMQYLLDSWWIPVFPAVAVGLLSLIFNYLGDGLRSVLRARGA</sequence>